<dbReference type="Proteomes" id="UP000317023">
    <property type="component" value="Unassembled WGS sequence"/>
</dbReference>
<gene>
    <name evidence="1" type="ORF">EXN61_16415</name>
</gene>
<dbReference type="InterPro" id="IPR036663">
    <property type="entry name" value="Fumarylacetoacetase_C_sf"/>
</dbReference>
<accession>A0A546XXC4</accession>
<evidence type="ECO:0000313" key="1">
    <source>
        <dbReference type="EMBL" id="TRB05398.1"/>
    </source>
</evidence>
<dbReference type="Gene3D" id="3.90.850.10">
    <property type="entry name" value="Fumarylacetoacetase-like, C-terminal domain"/>
    <property type="match status" value="1"/>
</dbReference>
<dbReference type="PANTHER" id="PTHR30143:SF0">
    <property type="entry name" value="2-KETO-4-PENTENOATE HYDRATASE"/>
    <property type="match status" value="1"/>
</dbReference>
<dbReference type="RefSeq" id="WP_142857783.1">
    <property type="nucleotide sequence ID" value="NZ_SGOE01000004.1"/>
</dbReference>
<name>A0A546XXC4_AGRTU</name>
<dbReference type="AlphaFoldDB" id="A0A546XXC4"/>
<sequence>MTAIEKLAESFTTASREGTKISLAAVQGEDLIPTTLEEAMAAQRAFAKNWAKPVAGWKLAIRPDGEAIGAPMFDCVRVDETNVASFPQDGTEGIEIEICFTLSADIPAATEGPLTRDDLIGFIDKVHLGAELLRYRLVEKNQVPFPLFLADRLANHGFVIGPEVDRGIVDVFAGNGENLPQLTVTEGQLSLFDATVKHPNGDPLAPLVAFANAAFNTGGMLKAGNVVTTGSLCGAIPSMLAGKTHITLKSVGAFALSGPRP</sequence>
<proteinExistence type="predicted"/>
<dbReference type="GO" id="GO:0005737">
    <property type="term" value="C:cytoplasm"/>
    <property type="evidence" value="ECO:0007669"/>
    <property type="project" value="TreeGrafter"/>
</dbReference>
<dbReference type="PANTHER" id="PTHR30143">
    <property type="entry name" value="ACID HYDRATASE"/>
    <property type="match status" value="1"/>
</dbReference>
<dbReference type="EMBL" id="SGOE01000004">
    <property type="protein sequence ID" value="TRB05398.1"/>
    <property type="molecule type" value="Genomic_DNA"/>
</dbReference>
<evidence type="ECO:0000313" key="2">
    <source>
        <dbReference type="Proteomes" id="UP000317023"/>
    </source>
</evidence>
<comment type="caution">
    <text evidence="1">The sequence shown here is derived from an EMBL/GenBank/DDBJ whole genome shotgun (WGS) entry which is preliminary data.</text>
</comment>
<reference evidence="1 2" key="1">
    <citation type="journal article" date="2019" name="Appl. Microbiol. Biotechnol.">
        <title>Differential efficiency of wild type rhizogenic strains for rol gene transformation of plants.</title>
        <authorList>
            <person name="Desmet S."/>
            <person name="De Keyser E."/>
            <person name="Van Vaerenbergh J."/>
            <person name="Baeyen S."/>
            <person name="Van Huylenbroeck J."/>
            <person name="Geelen D."/>
            <person name="Dhooghe E."/>
        </authorList>
    </citation>
    <scope>NUCLEOTIDE SEQUENCE [LARGE SCALE GENOMIC DNA]</scope>
    <source>
        <strain evidence="1 2">MAFF210266</strain>
    </source>
</reference>
<protein>
    <submittedName>
        <fullName evidence="1">2-keto-4-pentenoate hydratase</fullName>
    </submittedName>
</protein>
<organism evidence="1 2">
    <name type="scientific">Agrobacterium tumefaciens</name>
    <dbReference type="NCBI Taxonomy" id="358"/>
    <lineage>
        <taxon>Bacteria</taxon>
        <taxon>Pseudomonadati</taxon>
        <taxon>Pseudomonadota</taxon>
        <taxon>Alphaproteobacteria</taxon>
        <taxon>Hyphomicrobiales</taxon>
        <taxon>Rhizobiaceae</taxon>
        <taxon>Rhizobium/Agrobacterium group</taxon>
        <taxon>Agrobacterium</taxon>
        <taxon>Agrobacterium tumefaciens complex</taxon>
    </lineage>
</organism>
<dbReference type="GO" id="GO:0008684">
    <property type="term" value="F:2-oxopent-4-enoate hydratase activity"/>
    <property type="evidence" value="ECO:0007669"/>
    <property type="project" value="TreeGrafter"/>
</dbReference>
<dbReference type="InterPro" id="IPR050772">
    <property type="entry name" value="Hydratase-Decarb/MhpD_sf"/>
</dbReference>
<dbReference type="SUPFAM" id="SSF56529">
    <property type="entry name" value="FAH"/>
    <property type="match status" value="1"/>
</dbReference>